<reference evidence="4" key="1">
    <citation type="submission" date="2015-07" db="EMBL/GenBank/DDBJ databases">
        <authorList>
            <person name="Rodrigo-Torres Lidia"/>
            <person name="Arahal R.David."/>
        </authorList>
    </citation>
    <scope>NUCLEOTIDE SEQUENCE [LARGE SCALE GENOMIC DNA]</scope>
    <source>
        <strain evidence="4">CECT 5096</strain>
    </source>
</reference>
<dbReference type="GO" id="GO:0009404">
    <property type="term" value="P:toxin metabolic process"/>
    <property type="evidence" value="ECO:0007669"/>
    <property type="project" value="UniProtKB-UniRule"/>
</dbReference>
<protein>
    <recommendedName>
        <fullName evidence="2">RTX toxin-activating lysine-acyltransferase</fullName>
        <ecNumber evidence="2">2.3.1.-</ecNumber>
    </recommendedName>
</protein>
<dbReference type="AlphaFoldDB" id="A0A0M7ATS9"/>
<comment type="function">
    <text evidence="2">Involved in fatty acylation of protoxin at internal lysine residues, thereby converting it to the active toxin.</text>
</comment>
<dbReference type="EMBL" id="CXWC01000012">
    <property type="protein sequence ID" value="CTQ75327.1"/>
    <property type="molecule type" value="Genomic_DNA"/>
</dbReference>
<keyword evidence="2" id="KW-0204">Cytolysis</keyword>
<dbReference type="STRING" id="311410.LA5095_04386"/>
<dbReference type="GO" id="GO:0005737">
    <property type="term" value="C:cytoplasm"/>
    <property type="evidence" value="ECO:0007669"/>
    <property type="project" value="UniProtKB-SubCell"/>
</dbReference>
<dbReference type="OrthoDB" id="5431564at2"/>
<dbReference type="GO" id="GO:0016746">
    <property type="term" value="F:acyltransferase activity"/>
    <property type="evidence" value="ECO:0007669"/>
    <property type="project" value="UniProtKB-UniRule"/>
</dbReference>
<evidence type="ECO:0000256" key="1">
    <source>
        <dbReference type="ARBA" id="ARBA00005686"/>
    </source>
</evidence>
<keyword evidence="2" id="KW-0963">Cytoplasm</keyword>
<comment type="subcellular location">
    <subcellularLocation>
        <location evidence="2">Cytoplasm</location>
    </subcellularLocation>
</comment>
<dbReference type="InterPro" id="IPR003996">
    <property type="entry name" value="RTX_toxin-activating_protC_bac"/>
</dbReference>
<dbReference type="RefSeq" id="WP_055118719.1">
    <property type="nucleotide sequence ID" value="NZ_CXWA01000008.1"/>
</dbReference>
<accession>A0A0M7ATS9</accession>
<dbReference type="EC" id="2.3.1.-" evidence="2"/>
<sequence>MHDNTNTNLEPGLDFTVLGESLALMAQCDLYRSRSIDQFGALVLPPMKLGQFRIWRRKGLAVALATWAYLDTDTEKAVLEDDTPLSPDEWSCGTNPVVMDLVAPFGDGFAASRDLVRTVFPGLAFKAVRRAADGRPRRVVQFAGLNADGQKVSRSSRIC</sequence>
<keyword evidence="4" id="KW-1185">Reference proteome</keyword>
<evidence type="ECO:0000313" key="4">
    <source>
        <dbReference type="Proteomes" id="UP000049983"/>
    </source>
</evidence>
<dbReference type="GeneID" id="97671619"/>
<dbReference type="Pfam" id="PF02794">
    <property type="entry name" value="HlyC"/>
    <property type="match status" value="1"/>
</dbReference>
<keyword evidence="2 3" id="KW-0808">Transferase</keyword>
<organism evidence="3 4">
    <name type="scientific">Roseibium album</name>
    <dbReference type="NCBI Taxonomy" id="311410"/>
    <lineage>
        <taxon>Bacteria</taxon>
        <taxon>Pseudomonadati</taxon>
        <taxon>Pseudomonadota</taxon>
        <taxon>Alphaproteobacteria</taxon>
        <taxon>Hyphomicrobiales</taxon>
        <taxon>Stappiaceae</taxon>
        <taxon>Roseibium</taxon>
    </lineage>
</organism>
<proteinExistence type="inferred from homology"/>
<evidence type="ECO:0000256" key="2">
    <source>
        <dbReference type="RuleBase" id="RU368102"/>
    </source>
</evidence>
<gene>
    <name evidence="3" type="primary">hlyC_2</name>
    <name evidence="3" type="ORF">LA5096_04317</name>
</gene>
<comment type="similarity">
    <text evidence="1 2">Belongs to the RTX toxin acyltransferase family.</text>
</comment>
<name>A0A0M7ATS9_9HYPH</name>
<evidence type="ECO:0000313" key="3">
    <source>
        <dbReference type="EMBL" id="CTQ75327.1"/>
    </source>
</evidence>
<dbReference type="GO" id="GO:0031640">
    <property type="term" value="P:killing of cells of another organism"/>
    <property type="evidence" value="ECO:0007669"/>
    <property type="project" value="UniProtKB-KW"/>
</dbReference>
<dbReference type="Proteomes" id="UP000049983">
    <property type="component" value="Unassembled WGS sequence"/>
</dbReference>
<keyword evidence="2 3" id="KW-0012">Acyltransferase</keyword>